<dbReference type="InterPro" id="IPR029058">
    <property type="entry name" value="AB_hydrolase_fold"/>
</dbReference>
<name>A0ABP7R9Y1_9PSEU</name>
<keyword evidence="2 6" id="KW-0378">Hydrolase</keyword>
<reference evidence="7" key="1">
    <citation type="journal article" date="2019" name="Int. J. Syst. Evol. Microbiol.">
        <title>The Global Catalogue of Microorganisms (GCM) 10K type strain sequencing project: providing services to taxonomists for standard genome sequencing and annotation.</title>
        <authorList>
            <consortium name="The Broad Institute Genomics Platform"/>
            <consortium name="The Broad Institute Genome Sequencing Center for Infectious Disease"/>
            <person name="Wu L."/>
            <person name="Ma J."/>
        </authorList>
    </citation>
    <scope>NUCLEOTIDE SEQUENCE [LARGE SCALE GENOMIC DNA]</scope>
    <source>
        <strain evidence="7">JCM 17342</strain>
    </source>
</reference>
<evidence type="ECO:0000313" key="6">
    <source>
        <dbReference type="EMBL" id="GAA3994141.1"/>
    </source>
</evidence>
<comment type="caution">
    <text evidence="6">The sequence shown here is derived from an EMBL/GenBank/DDBJ whole genome shotgun (WGS) entry which is preliminary data.</text>
</comment>
<evidence type="ECO:0000256" key="1">
    <source>
        <dbReference type="ARBA" id="ARBA00010088"/>
    </source>
</evidence>
<evidence type="ECO:0000259" key="5">
    <source>
        <dbReference type="Pfam" id="PF08386"/>
    </source>
</evidence>
<dbReference type="PANTHER" id="PTHR43248:SF30">
    <property type="entry name" value="AB HYDROLASE-1 DOMAIN-CONTAINING PROTEIN"/>
    <property type="match status" value="1"/>
</dbReference>
<evidence type="ECO:0000256" key="4">
    <source>
        <dbReference type="SAM" id="SignalP"/>
    </source>
</evidence>
<feature type="region of interest" description="Disordered" evidence="3">
    <location>
        <begin position="478"/>
        <end position="502"/>
    </location>
</feature>
<dbReference type="Gene3D" id="3.40.50.1820">
    <property type="entry name" value="alpha/beta hydrolase"/>
    <property type="match status" value="1"/>
</dbReference>
<gene>
    <name evidence="6" type="ORF">GCM10022247_12150</name>
</gene>
<dbReference type="SUPFAM" id="SSF53474">
    <property type="entry name" value="alpha/beta-Hydrolases"/>
    <property type="match status" value="1"/>
</dbReference>
<dbReference type="PANTHER" id="PTHR43248">
    <property type="entry name" value="2-SUCCINYL-6-HYDROXY-2,4-CYCLOHEXADIENE-1-CARBOXYLATE SYNTHASE"/>
    <property type="match status" value="1"/>
</dbReference>
<dbReference type="InterPro" id="IPR013595">
    <property type="entry name" value="Pept_S33_TAP-like_C"/>
</dbReference>
<keyword evidence="7" id="KW-1185">Reference proteome</keyword>
<dbReference type="EMBL" id="BAABAL010000005">
    <property type="protein sequence ID" value="GAA3994141.1"/>
    <property type="molecule type" value="Genomic_DNA"/>
</dbReference>
<dbReference type="InterPro" id="IPR051601">
    <property type="entry name" value="Serine_prot/Carboxylest_S33"/>
</dbReference>
<dbReference type="Pfam" id="PF08386">
    <property type="entry name" value="Abhydrolase_4"/>
    <property type="match status" value="1"/>
</dbReference>
<accession>A0ABP7R9Y1</accession>
<feature type="signal peptide" evidence="4">
    <location>
        <begin position="1"/>
        <end position="26"/>
    </location>
</feature>
<comment type="similarity">
    <text evidence="1">Belongs to the peptidase S33 family.</text>
</comment>
<evidence type="ECO:0000256" key="2">
    <source>
        <dbReference type="ARBA" id="ARBA00022801"/>
    </source>
</evidence>
<protein>
    <submittedName>
        <fullName evidence="6">Alpha/beta hydrolase</fullName>
    </submittedName>
</protein>
<evidence type="ECO:0000313" key="7">
    <source>
        <dbReference type="Proteomes" id="UP001501747"/>
    </source>
</evidence>
<proteinExistence type="inferred from homology"/>
<dbReference type="GO" id="GO:0016787">
    <property type="term" value="F:hydrolase activity"/>
    <property type="evidence" value="ECO:0007669"/>
    <property type="project" value="UniProtKB-KW"/>
</dbReference>
<dbReference type="Proteomes" id="UP001501747">
    <property type="component" value="Unassembled WGS sequence"/>
</dbReference>
<keyword evidence="4" id="KW-0732">Signal</keyword>
<organism evidence="6 7">
    <name type="scientific">Allokutzneria multivorans</name>
    <dbReference type="NCBI Taxonomy" id="1142134"/>
    <lineage>
        <taxon>Bacteria</taxon>
        <taxon>Bacillati</taxon>
        <taxon>Actinomycetota</taxon>
        <taxon>Actinomycetes</taxon>
        <taxon>Pseudonocardiales</taxon>
        <taxon>Pseudonocardiaceae</taxon>
        <taxon>Allokutzneria</taxon>
    </lineage>
</organism>
<feature type="domain" description="Peptidase S33 tripeptidyl aminopeptidase-like C-terminal" evidence="5">
    <location>
        <begin position="387"/>
        <end position="478"/>
    </location>
</feature>
<sequence length="502" mass="54246">MRKRSATGSLLVATALVSMCAPTATANTAPTGSIAWSECGDKFKGECATIPVPLDRARPDGAKINLAIGRLKATDPARRIGVLLANPGGPGGSGIGSFITGRSIPDDSELRARFDIISWDPRGVGLSNVVKCDKDLLARGPSAVPVTDADFKALLAHNAEVGADCRKNTGPLVDHVDTVNTVRDMDSIRAALGEEKINFLGFSYGTQVGQQYAELFGKRLRAMVIDSNMDHSITSAYQYLETATRDLEGSFTEFADWCERTQPCALNGKDVRKVWDGLFAKAEAGKLTDPATGKPLTASALREELFVAMYRPEQRWFPLATRLAALDSGGARVAAAPAAGELAENPYQAIWCQDWAWRVNGAGEFRSMLKRLERLAPHTKLSPFWGDVTACLGWPAKVTNPQHRLSIKDAPPILMVTAKHDVATPREWNLAAAKQIKNAVLLHYDGVGHGQFSRSKCARGHIETYLTSLRLPAPNTHCAAEWPTAPPAQRMDDGALQRVPQG</sequence>
<dbReference type="RefSeq" id="WP_344871515.1">
    <property type="nucleotide sequence ID" value="NZ_BAABAL010000005.1"/>
</dbReference>
<feature type="chain" id="PRO_5045551977" evidence="4">
    <location>
        <begin position="27"/>
        <end position="502"/>
    </location>
</feature>
<evidence type="ECO:0000256" key="3">
    <source>
        <dbReference type="SAM" id="MobiDB-lite"/>
    </source>
</evidence>